<dbReference type="SUPFAM" id="SSF47216">
    <property type="entry name" value="Proteasome activator"/>
    <property type="match status" value="1"/>
</dbReference>
<feature type="region of interest" description="Disordered" evidence="8">
    <location>
        <begin position="418"/>
        <end position="489"/>
    </location>
</feature>
<comment type="caution">
    <text evidence="10">The sequence shown here is derived from an EMBL/GenBank/DDBJ whole genome shotgun (WGS) entry which is preliminary data.</text>
</comment>
<reference evidence="10" key="1">
    <citation type="journal article" date="2023" name="Science">
        <title>Genome structures resolve the early diversification of teleost fishes.</title>
        <authorList>
            <person name="Parey E."/>
            <person name="Louis A."/>
            <person name="Montfort J."/>
            <person name="Bouchez O."/>
            <person name="Roques C."/>
            <person name="Iampietro C."/>
            <person name="Lluch J."/>
            <person name="Castinel A."/>
            <person name="Donnadieu C."/>
            <person name="Desvignes T."/>
            <person name="Floi Bucao C."/>
            <person name="Jouanno E."/>
            <person name="Wen M."/>
            <person name="Mejri S."/>
            <person name="Dirks R."/>
            <person name="Jansen H."/>
            <person name="Henkel C."/>
            <person name="Chen W.J."/>
            <person name="Zahm M."/>
            <person name="Cabau C."/>
            <person name="Klopp C."/>
            <person name="Thompson A.W."/>
            <person name="Robinson-Rechavi M."/>
            <person name="Braasch I."/>
            <person name="Lecointre G."/>
            <person name="Bobe J."/>
            <person name="Postlethwait J.H."/>
            <person name="Berthelot C."/>
            <person name="Roest Crollius H."/>
            <person name="Guiguen Y."/>
        </authorList>
    </citation>
    <scope>NUCLEOTIDE SEQUENCE</scope>
    <source>
        <strain evidence="10">WJC10195</strain>
    </source>
</reference>
<dbReference type="Proteomes" id="UP001152622">
    <property type="component" value="Chromosome 19"/>
</dbReference>
<dbReference type="EMBL" id="JAINUF010000019">
    <property type="protein sequence ID" value="KAJ8336497.1"/>
    <property type="molecule type" value="Genomic_DNA"/>
</dbReference>
<dbReference type="InterPro" id="IPR003185">
    <property type="entry name" value="Proteasome_activ_PA28_N"/>
</dbReference>
<dbReference type="Gene3D" id="1.10.30.10">
    <property type="entry name" value="High mobility group box domain"/>
    <property type="match status" value="1"/>
</dbReference>
<dbReference type="CDD" id="cd21995">
    <property type="entry name" value="HMG-box_TOX-like"/>
    <property type="match status" value="1"/>
</dbReference>
<dbReference type="InterPro" id="IPR051365">
    <property type="entry name" value="TOX_HMG-box_domain"/>
</dbReference>
<feature type="domain" description="HMG box" evidence="9">
    <location>
        <begin position="485"/>
        <end position="553"/>
    </location>
</feature>
<dbReference type="SUPFAM" id="SSF47095">
    <property type="entry name" value="HMG-box"/>
    <property type="match status" value="1"/>
</dbReference>
<dbReference type="Pfam" id="PF02251">
    <property type="entry name" value="PA28_N"/>
    <property type="match status" value="1"/>
</dbReference>
<feature type="region of interest" description="Disordered" evidence="8">
    <location>
        <begin position="64"/>
        <end position="94"/>
    </location>
</feature>
<feature type="compositionally biased region" description="Basic residues" evidence="8">
    <location>
        <begin position="470"/>
        <end position="480"/>
    </location>
</feature>
<name>A0A9Q1IEA1_SYNKA</name>
<gene>
    <name evidence="10" type="ORF">SKAU_G00377170</name>
</gene>
<evidence type="ECO:0000256" key="6">
    <source>
        <dbReference type="ARBA" id="ARBA00037467"/>
    </source>
</evidence>
<dbReference type="GO" id="GO:0031490">
    <property type="term" value="F:chromatin DNA binding"/>
    <property type="evidence" value="ECO:0007669"/>
    <property type="project" value="TreeGrafter"/>
</dbReference>
<comment type="subcellular location">
    <subcellularLocation>
        <location evidence="1">Nucleus</location>
    </subcellularLocation>
</comment>
<dbReference type="OrthoDB" id="10027956at2759"/>
<dbReference type="InterPro" id="IPR036252">
    <property type="entry name" value="Proteasome_activ_sf"/>
</dbReference>
<evidence type="ECO:0000256" key="3">
    <source>
        <dbReference type="ARBA" id="ARBA00022942"/>
    </source>
</evidence>
<keyword evidence="4 7" id="KW-0238">DNA-binding</keyword>
<evidence type="ECO:0000256" key="2">
    <source>
        <dbReference type="ARBA" id="ARBA00005883"/>
    </source>
</evidence>
<dbReference type="PANTHER" id="PTHR45781">
    <property type="entry name" value="AGAP000281-PA"/>
    <property type="match status" value="1"/>
</dbReference>
<dbReference type="Pfam" id="PF02252">
    <property type="entry name" value="PA28_C"/>
    <property type="match status" value="1"/>
</dbReference>
<dbReference type="GO" id="GO:0008537">
    <property type="term" value="C:proteasome activator complex"/>
    <property type="evidence" value="ECO:0007669"/>
    <property type="project" value="InterPro"/>
</dbReference>
<proteinExistence type="inferred from homology"/>
<accession>A0A9Q1IEA1</accession>
<dbReference type="InterPro" id="IPR009071">
    <property type="entry name" value="HMG_box_dom"/>
</dbReference>
<evidence type="ECO:0000256" key="4">
    <source>
        <dbReference type="ARBA" id="ARBA00023125"/>
    </source>
</evidence>
<dbReference type="FunFam" id="1.10.30.10:FF:000005">
    <property type="entry name" value="TOX high mobility group box family member 3"/>
    <property type="match status" value="1"/>
</dbReference>
<keyword evidence="5 7" id="KW-0539">Nucleus</keyword>
<evidence type="ECO:0000256" key="1">
    <source>
        <dbReference type="ARBA" id="ARBA00004123"/>
    </source>
</evidence>
<dbReference type="Gene3D" id="1.20.120.180">
    <property type="entry name" value="Proteasome activator pa28, C-terminal domain"/>
    <property type="match status" value="1"/>
</dbReference>
<keyword evidence="11" id="KW-1185">Reference proteome</keyword>
<dbReference type="AlphaFoldDB" id="A0A9Q1IEA1"/>
<dbReference type="GO" id="GO:0006357">
    <property type="term" value="P:regulation of transcription by RNA polymerase II"/>
    <property type="evidence" value="ECO:0007669"/>
    <property type="project" value="TreeGrafter"/>
</dbReference>
<feature type="compositionally biased region" description="Basic and acidic residues" evidence="8">
    <location>
        <begin position="452"/>
        <end position="469"/>
    </location>
</feature>
<evidence type="ECO:0000313" key="10">
    <source>
        <dbReference type="EMBL" id="KAJ8336497.1"/>
    </source>
</evidence>
<feature type="DNA-binding region" description="HMG box" evidence="7">
    <location>
        <begin position="485"/>
        <end position="553"/>
    </location>
</feature>
<feature type="compositionally biased region" description="Acidic residues" evidence="8">
    <location>
        <begin position="73"/>
        <end position="86"/>
    </location>
</feature>
<dbReference type="InterPro" id="IPR036910">
    <property type="entry name" value="HMG_box_dom_sf"/>
</dbReference>
<dbReference type="Pfam" id="PF00505">
    <property type="entry name" value="HMG_box"/>
    <property type="match status" value="1"/>
</dbReference>
<dbReference type="InterPro" id="IPR036996">
    <property type="entry name" value="PA28_N_sf"/>
</dbReference>
<evidence type="ECO:0000259" key="9">
    <source>
        <dbReference type="PROSITE" id="PS50118"/>
    </source>
</evidence>
<protein>
    <recommendedName>
        <fullName evidence="9">HMG box domain-containing protein</fullName>
    </recommendedName>
</protein>
<dbReference type="GO" id="GO:0005634">
    <property type="term" value="C:nucleus"/>
    <property type="evidence" value="ECO:0007669"/>
    <property type="project" value="UniProtKB-SubCell"/>
</dbReference>
<comment type="function">
    <text evidence="6">Implicated in immunoproteasome assembly and required for efficient antigen processing. The PA28 activator complex enhances the generation of class I binding peptides by altering the cleavage pattern of the proteasome.</text>
</comment>
<dbReference type="PANTHER" id="PTHR45781:SF4">
    <property type="entry name" value="THYMOCYTE SELECTION-ASSOCIATED HIGH MOBILITY GROUP BOX PROTEIN TOX"/>
    <property type="match status" value="1"/>
</dbReference>
<evidence type="ECO:0000313" key="11">
    <source>
        <dbReference type="Proteomes" id="UP001152622"/>
    </source>
</evidence>
<dbReference type="InterPro" id="IPR036997">
    <property type="entry name" value="PA28_C_sf"/>
</dbReference>
<sequence length="760" mass="84010">MPKSAVIKISKENAVKVENFRQSLFQQADDLFSSVIPQKICQLDNLLKEADFCVSDLSELRAPLDIPIPDPPAPEDEEMETDSNDEEDKKKKPPKCGYIQVNARIVRLLDRVNPEIRTLKETCILVSCWIQHLIPKIEDGNDFGVAIQEKILERITAVKTKVEGFQTNINKYFTERGDAVAKASKERHVMDYRSLVHEKDEAVYSEIRVILLDVRGFYAELYDIIYKNQDKGMLLPVDCLVCRFGFWQPPSAAEPSYPEPSPRFHPLYCNKFDRENMSELFQDFTFSQVYPASGLGYEDFNIPPITPPELTLPPPPESDPGAYHSQCPPVSHSRLNGLHPFHPHRMDPPRIDVSGTLSQDGGSAPSFLSAMLHKANSHSSQRGAYPQMEDFRPNIQSVMVQHGQLTTINQSQLSAHLGLSGHNVPHSSPSPPGSKRASPSPSSSVHEDETDEVLKGGGAEKRQATDVGKKPKVQKKKKKKDPNEPQKPVSAYALFFRDTQASIKGQNPSATFGDVSKLVASTWDGLGEEQKQLYKRKTEVAKTEYLKQLAAYRANMVSQSYGEMSGVMATHGSNSPVFPRSGQTNAGVYPGLSHPQQLRPTAPMPMPLPGANMASLNPLPRANMASLNPLPRANMSSQMSHPGANMATSMTLPRANMAASSPPPHPTMHQCATLQHQQQFVAMQKSLGNHHHQLPHGHHPQSIPQGFPPQAEFRGMLSGMSTAGLALTPPTDYNQSGCRDSSAQGLDWSLDYCSNGTLQR</sequence>
<dbReference type="InterPro" id="IPR003186">
    <property type="entry name" value="PA28_C"/>
</dbReference>
<keyword evidence="3" id="KW-0647">Proteasome</keyword>
<dbReference type="SMART" id="SM00398">
    <property type="entry name" value="HMG"/>
    <property type="match status" value="1"/>
</dbReference>
<dbReference type="PROSITE" id="PS50118">
    <property type="entry name" value="HMG_BOX_2"/>
    <property type="match status" value="1"/>
</dbReference>
<dbReference type="GO" id="GO:0002521">
    <property type="term" value="P:leukocyte differentiation"/>
    <property type="evidence" value="ECO:0007669"/>
    <property type="project" value="TreeGrafter"/>
</dbReference>
<feature type="compositionally biased region" description="Low complexity" evidence="8">
    <location>
        <begin position="433"/>
        <end position="444"/>
    </location>
</feature>
<evidence type="ECO:0000256" key="7">
    <source>
        <dbReference type="PROSITE-ProRule" id="PRU00267"/>
    </source>
</evidence>
<evidence type="ECO:0000256" key="5">
    <source>
        <dbReference type="ARBA" id="ARBA00023242"/>
    </source>
</evidence>
<dbReference type="Gene3D" id="1.20.5.120">
    <property type="entry name" value="Proteasome activator pa28, N-terminal domain"/>
    <property type="match status" value="1"/>
</dbReference>
<dbReference type="FunFam" id="1.20.120.180:FF:000002">
    <property type="entry name" value="Proteasome activator complex subunit 1"/>
    <property type="match status" value="1"/>
</dbReference>
<organism evidence="10 11">
    <name type="scientific">Synaphobranchus kaupii</name>
    <name type="common">Kaup's arrowtooth eel</name>
    <dbReference type="NCBI Taxonomy" id="118154"/>
    <lineage>
        <taxon>Eukaryota</taxon>
        <taxon>Metazoa</taxon>
        <taxon>Chordata</taxon>
        <taxon>Craniata</taxon>
        <taxon>Vertebrata</taxon>
        <taxon>Euteleostomi</taxon>
        <taxon>Actinopterygii</taxon>
        <taxon>Neopterygii</taxon>
        <taxon>Teleostei</taxon>
        <taxon>Anguilliformes</taxon>
        <taxon>Synaphobranchidae</taxon>
        <taxon>Synaphobranchus</taxon>
    </lineage>
</organism>
<evidence type="ECO:0000256" key="8">
    <source>
        <dbReference type="SAM" id="MobiDB-lite"/>
    </source>
</evidence>
<comment type="similarity">
    <text evidence="2">Belongs to the PA28 family.</text>
</comment>